<reference evidence="3" key="1">
    <citation type="journal article" date="2019" name="Int. J. Syst. Evol. Microbiol.">
        <title>The Global Catalogue of Microorganisms (GCM) 10K type strain sequencing project: providing services to taxonomists for standard genome sequencing and annotation.</title>
        <authorList>
            <consortium name="The Broad Institute Genomics Platform"/>
            <consortium name="The Broad Institute Genome Sequencing Center for Infectious Disease"/>
            <person name="Wu L."/>
            <person name="Ma J."/>
        </authorList>
    </citation>
    <scope>NUCLEOTIDE SEQUENCE [LARGE SCALE GENOMIC DNA]</scope>
    <source>
        <strain evidence="3">JCM 19173</strain>
    </source>
</reference>
<gene>
    <name evidence="2" type="ORF">GCM10010844_42390</name>
</gene>
<keyword evidence="1" id="KW-0175">Coiled coil</keyword>
<proteinExistence type="predicted"/>
<comment type="caution">
    <text evidence="2">The sequence shown here is derived from an EMBL/GenBank/DDBJ whole genome shotgun (WGS) entry which is preliminary data.</text>
</comment>
<dbReference type="RefSeq" id="WP_189070975.1">
    <property type="nucleotide sequence ID" value="NZ_BMPE01000030.1"/>
</dbReference>
<dbReference type="Proteomes" id="UP000604341">
    <property type="component" value="Unassembled WGS sequence"/>
</dbReference>
<protein>
    <submittedName>
        <fullName evidence="2">Uncharacterized protein</fullName>
    </submittedName>
</protein>
<dbReference type="EMBL" id="BMPE01000030">
    <property type="protein sequence ID" value="GGL18962.1"/>
    <property type="molecule type" value="Genomic_DNA"/>
</dbReference>
<accession>A0ABQ2FRH9</accession>
<keyword evidence="3" id="KW-1185">Reference proteome</keyword>
<sequence>MSGPALVRDISVPDTDTEFRSDVQLSTFYENRELNHDLTRRFMFTRGSGGREERKGTAELLDLLRQTATSPALDNRFTFQATYGHGKSHFGLAAANYFGQSQGSTELETVLGKLEHVLPPDRAAMFRQYREHTAPFLVVILRGDRPGSLRDGFFRALDEALAQHEATRSIKPPFWFAEAEKALGRIAGSEESAKQAEQFLKQRNLDLFSLQDMVRERESAAYAAAVEVFRVVYGVAPDFGAETALNDAVDWVAGTLCGPGKPFGGLLVLFDEFSVFIRDYLANNPTGAPFQDLMNGVSNNRGRVLFVGLSQHDPTVLAERGGAATADLLKELNRIPEPNRQKMQTMLEDVLGAYFRTDDAAWRQFMAQRGIATSVADASELAYTLYTGEQSRARYGRKGLNWNFEVFQEKVAKQCFPLHPLTTAMLSSIELEKSTSVRSVLNFVLDEEGGVRTHFDEPAQLTNGRPNWVLPTLLVDYFGEMLDAEKFKNFKNVFKPDLSAEQKAVLKAMLLLDISELSVRDVGYELAVAEMAGLSEGVANETLKALEAEHYIRRDNANKTYSFWVGSNGAMELDRQLRENIALREQKGTLHTLFSTYMAQGNPVNDLGLTGCHEVTVEWGSPTDWAAQEVLIPYSALKSTVLEALSAQYVVPLDKGPKARGVVVLVIPGTQAEADAAPTKIREIFSVSSKFETAPMLFVCPREPHAELTATLHKLAVLKDLVFKSANELKVGGVVYEEMTGRLREQAEVTLERIRRSGDLVVAPAISGGLAAKNITTATTNRLGTALVVVYGAAYSKHPDRFFAQYKLSGSNLNKAVVDLLHELIDNSLDAVQWPSGASIQKDLVRMLQETWGIISPRKQVVEPQHSRVRDAWVRLDATFSPKAGKVSPGEVLKELLQTPYGYDQNTLALLFAAWIGKNRTAIKLGGIGSLGRMTTTKGQTQSPFKKPADFLKAMAAIEISRKDMGQELAKVKVVLDALEASPLTQVEAKKGRLILEEFKTNNPRYDSEYLQTLDRAASKLQQGLENLEAYDKAVSDFEIRLSRATTVDTAVPLMGTLTKLPPLTVVMSEKPGIEDLRTQLTSRILTVTKQQTADFSKLSDLGKYALREQQLKGLLNTLKPLNLTEANDRVQQALQDLKSAKERLEGEQAAEQEVSIVRSIPTKGNLATLRDSLKSLQKLDPKSNRAADLAEEKYTQIKAAISDLEGHLRELPDLLGAVSDASEAKKLHQRLLQENYQYRDTPEAEPVNAATSRAEQLVAYFEVVSNWRPPANPQDAEETRARLTALDQKFAAVLTPQQQALVTAAVSALDAQVTEYETKSLTWLAERQTRIEDGTASTALARELETPPAFLPEASRPALEALRDALRSQLNVAAQEKAALERIRAVPETGSVVKLRESLAEVAGWPTLTPGVVEASRTKQERLQAELARLEALPAAWSAKVEDVLTAQAAGKLQADIIRHESRYQGSEWEGQLHMLVARADQLEEVLREVEDLRGRRDPRLRDLAERRQQLEDRRTHSALGDRQRARIEVDIQDVARQTTEQIDRLTTDLRQQAEVLDGATTLRAIQAVDLGRLPRAWLPPELQLQLQTLEARREALQHLFKDLESYTPVSLRDLEHAQGVMQRLSELASNPLLSPQQQAYVEELRQRVAGIVKIKGQETESWLQQQREHFEALQPDDGMGLAKVQQALRTPPPFLDDPLRQKLQVLQADVERRLEENEVLQIEALFSRITSPERRQACLERLRQLSELTLA</sequence>
<name>A0ABQ2FRH9_9DEIO</name>
<evidence type="ECO:0000256" key="1">
    <source>
        <dbReference type="SAM" id="Coils"/>
    </source>
</evidence>
<evidence type="ECO:0000313" key="2">
    <source>
        <dbReference type="EMBL" id="GGL18962.1"/>
    </source>
</evidence>
<organism evidence="2 3">
    <name type="scientific">Deinococcus radiotolerans</name>
    <dbReference type="NCBI Taxonomy" id="1309407"/>
    <lineage>
        <taxon>Bacteria</taxon>
        <taxon>Thermotogati</taxon>
        <taxon>Deinococcota</taxon>
        <taxon>Deinococci</taxon>
        <taxon>Deinococcales</taxon>
        <taxon>Deinococcaceae</taxon>
        <taxon>Deinococcus</taxon>
    </lineage>
</organism>
<evidence type="ECO:0000313" key="3">
    <source>
        <dbReference type="Proteomes" id="UP000604341"/>
    </source>
</evidence>
<feature type="coiled-coil region" evidence="1">
    <location>
        <begin position="1124"/>
        <end position="1155"/>
    </location>
</feature>